<dbReference type="PRINTS" id="PR00412">
    <property type="entry name" value="EPOXHYDRLASE"/>
</dbReference>
<proteinExistence type="inferred from homology"/>
<dbReference type="InterPro" id="IPR000073">
    <property type="entry name" value="AB_hydrolase_1"/>
</dbReference>
<evidence type="ECO:0000313" key="4">
    <source>
        <dbReference type="EMBL" id="CRG87718.1"/>
    </source>
</evidence>
<gene>
    <name evidence="4" type="ORF">PISL3812_04738</name>
</gene>
<keyword evidence="1" id="KW-0378">Hydrolase</keyword>
<dbReference type="InterPro" id="IPR000639">
    <property type="entry name" value="Epox_hydrolase-like"/>
</dbReference>
<dbReference type="GO" id="GO:0016787">
    <property type="term" value="F:hydrolase activity"/>
    <property type="evidence" value="ECO:0007669"/>
    <property type="project" value="UniProtKB-KW"/>
</dbReference>
<dbReference type="OrthoDB" id="408373at2759"/>
<dbReference type="InterPro" id="IPR029058">
    <property type="entry name" value="AB_hydrolase_fold"/>
</dbReference>
<comment type="similarity">
    <text evidence="2">Belongs to the AB hydrolase superfamily. Epoxide hydrolase family.</text>
</comment>
<protein>
    <recommendedName>
        <fullName evidence="3">AB hydrolase-1 domain-containing protein</fullName>
    </recommendedName>
</protein>
<keyword evidence="5" id="KW-1185">Reference proteome</keyword>
<name>A0A0U1LWC9_TALIS</name>
<feature type="domain" description="AB hydrolase-1" evidence="3">
    <location>
        <begin position="49"/>
        <end position="166"/>
    </location>
</feature>
<accession>A0A0U1LWC9</accession>
<dbReference type="Gene3D" id="3.40.50.1820">
    <property type="entry name" value="alpha/beta hydrolase"/>
    <property type="match status" value="1"/>
</dbReference>
<dbReference type="STRING" id="28573.A0A0U1LWC9"/>
<organism evidence="4 5">
    <name type="scientific">Talaromyces islandicus</name>
    <name type="common">Penicillium islandicum</name>
    <dbReference type="NCBI Taxonomy" id="28573"/>
    <lineage>
        <taxon>Eukaryota</taxon>
        <taxon>Fungi</taxon>
        <taxon>Dikarya</taxon>
        <taxon>Ascomycota</taxon>
        <taxon>Pezizomycotina</taxon>
        <taxon>Eurotiomycetes</taxon>
        <taxon>Eurotiomycetidae</taxon>
        <taxon>Eurotiales</taxon>
        <taxon>Trichocomaceae</taxon>
        <taxon>Talaromyces</taxon>
        <taxon>Talaromyces sect. Islandici</taxon>
    </lineage>
</organism>
<sequence length="403" mass="44075">MAHLTTAPEPLPLPLPAGITSRHLDLSAQGHLNYHILEACSSPSEKNQLIILLHSFPELAYSWRKTMLPLSHAGPYHIVAPDQRGFGRTTGWDSRPYGDVDLHTCSRTALVRDVLVLARALGYATVKCVVGHGDVGGMVAADCALIRPDVFQSVMIIGFPFAGAPDLFRNGSTGKKRKGMNDGLAALGRKYYQQYYSSVRANADMAGPITAGGLRGFFRGYFRVKSGAWAGNNGARALETCSADELAQTLPYYYVMPAQASMPETVQIILKSDKSSSPDSSKEWLSDEELEVYASEYARTAFQGGLNWYRVITADGCDSGSRELVHGLDIFSGLKIKVPFAFLGGKKDWSLYQEPGTMQKMRDGTACEDFVFLKLIDGAGHWIPQEKPDETVQGILELLKSVK</sequence>
<evidence type="ECO:0000256" key="2">
    <source>
        <dbReference type="ARBA" id="ARBA00038334"/>
    </source>
</evidence>
<reference evidence="4 5" key="1">
    <citation type="submission" date="2015-04" db="EMBL/GenBank/DDBJ databases">
        <authorList>
            <person name="Syromyatnikov M.Y."/>
            <person name="Popov V.N."/>
        </authorList>
    </citation>
    <scope>NUCLEOTIDE SEQUENCE [LARGE SCALE GENOMIC DNA]</scope>
    <source>
        <strain evidence="4">WF-38-12</strain>
    </source>
</reference>
<dbReference type="EMBL" id="CVMT01000003">
    <property type="protein sequence ID" value="CRG87718.1"/>
    <property type="molecule type" value="Genomic_DNA"/>
</dbReference>
<dbReference type="PANTHER" id="PTHR43329">
    <property type="entry name" value="EPOXIDE HYDROLASE"/>
    <property type="match status" value="1"/>
</dbReference>
<dbReference type="AlphaFoldDB" id="A0A0U1LWC9"/>
<dbReference type="SUPFAM" id="SSF53474">
    <property type="entry name" value="alpha/beta-Hydrolases"/>
    <property type="match status" value="1"/>
</dbReference>
<evidence type="ECO:0000313" key="5">
    <source>
        <dbReference type="Proteomes" id="UP000054383"/>
    </source>
</evidence>
<dbReference type="OMA" id="AVIAWHV"/>
<dbReference type="Pfam" id="PF00561">
    <property type="entry name" value="Abhydrolase_1"/>
    <property type="match status" value="1"/>
</dbReference>
<evidence type="ECO:0000259" key="3">
    <source>
        <dbReference type="Pfam" id="PF00561"/>
    </source>
</evidence>
<evidence type="ECO:0000256" key="1">
    <source>
        <dbReference type="ARBA" id="ARBA00022801"/>
    </source>
</evidence>
<dbReference type="Proteomes" id="UP000054383">
    <property type="component" value="Unassembled WGS sequence"/>
</dbReference>